<dbReference type="NCBIfam" id="NF037995">
    <property type="entry name" value="TRAP_S1"/>
    <property type="match status" value="1"/>
</dbReference>
<feature type="chain" id="PRO_5026980966" description="C4-dicarboxylate ABC transporter substrate-binding protein" evidence="2">
    <location>
        <begin position="25"/>
        <end position="332"/>
    </location>
</feature>
<dbReference type="PROSITE" id="PS51257">
    <property type="entry name" value="PROKAR_LIPOPROTEIN"/>
    <property type="match status" value="1"/>
</dbReference>
<dbReference type="PANTHER" id="PTHR33376:SF5">
    <property type="entry name" value="EXTRACYTOPLASMIC SOLUTE RECEPTOR PROTEIN"/>
    <property type="match status" value="1"/>
</dbReference>
<dbReference type="Proteomes" id="UP000477488">
    <property type="component" value="Unassembled WGS sequence"/>
</dbReference>
<gene>
    <name evidence="3" type="ORF">FYJ44_05510</name>
</gene>
<dbReference type="Pfam" id="PF03480">
    <property type="entry name" value="DctP"/>
    <property type="match status" value="1"/>
</dbReference>
<dbReference type="InterPro" id="IPR038404">
    <property type="entry name" value="TRAP_DctP_sf"/>
</dbReference>
<evidence type="ECO:0000256" key="1">
    <source>
        <dbReference type="ARBA" id="ARBA00022729"/>
    </source>
</evidence>
<evidence type="ECO:0000313" key="4">
    <source>
        <dbReference type="Proteomes" id="UP000477488"/>
    </source>
</evidence>
<evidence type="ECO:0000256" key="2">
    <source>
        <dbReference type="SAM" id="SignalP"/>
    </source>
</evidence>
<reference evidence="3 4" key="1">
    <citation type="submission" date="2019-09" db="EMBL/GenBank/DDBJ databases">
        <title>In-depth cultivation of the pig gut microbiome towards novel bacterial diversity and tailored functional studies.</title>
        <authorList>
            <person name="Wylensek D."/>
            <person name="Hitch T.C.A."/>
            <person name="Clavel T."/>
        </authorList>
    </citation>
    <scope>NUCLEOTIDE SEQUENCE [LARGE SCALE GENOMIC DNA]</scope>
    <source>
        <strain evidence="3 4">PG-178-WT-4</strain>
    </source>
</reference>
<dbReference type="InterPro" id="IPR018389">
    <property type="entry name" value="DctP_fam"/>
</dbReference>
<name>A0A6L5XK25_9BACT</name>
<sequence>MFKQFATAALILAACILGAAPVSAAQYTLKMQTYYSPTTAMGAKYFAEQVNRLSGGRVEIQVFTGGELVGSANILKSVRNGMIDIGHGMGHHFTERKTGPLESGLPMSWMSAVEAEVLYERRGLKKLFGDDYARLGVVYLGPTWAAPYHTLSKQPIRSLDDMRKMKIRAVGAAAKMLSSVGVNVVNLPPEDIYMALTTGQIDGVVYGSAAEYKETKFYEVAGWLNVTPLIDPITDTLIINKKLWESFPEDIRAAFNAAADQTRWAYYIWGEDESLNVMKEIFKDKMTTFPEADQKILVKAAEQIWEEEAKKSPDARQGVDILKDFAAAKGRL</sequence>
<evidence type="ECO:0008006" key="5">
    <source>
        <dbReference type="Google" id="ProtNLM"/>
    </source>
</evidence>
<comment type="caution">
    <text evidence="3">The sequence shown here is derived from an EMBL/GenBank/DDBJ whole genome shotgun (WGS) entry which is preliminary data.</text>
</comment>
<proteinExistence type="predicted"/>
<accession>A0A6L5XK25</accession>
<dbReference type="EMBL" id="VUMH01000004">
    <property type="protein sequence ID" value="MSS27517.1"/>
    <property type="molecule type" value="Genomic_DNA"/>
</dbReference>
<organism evidence="3 4">
    <name type="scientific">Desulfovibrio porci</name>
    <dbReference type="NCBI Taxonomy" id="2605782"/>
    <lineage>
        <taxon>Bacteria</taxon>
        <taxon>Pseudomonadati</taxon>
        <taxon>Thermodesulfobacteriota</taxon>
        <taxon>Desulfovibrionia</taxon>
        <taxon>Desulfovibrionales</taxon>
        <taxon>Desulfovibrionaceae</taxon>
        <taxon>Desulfovibrio</taxon>
    </lineage>
</organism>
<dbReference type="AlphaFoldDB" id="A0A6L5XK25"/>
<evidence type="ECO:0000313" key="3">
    <source>
        <dbReference type="EMBL" id="MSS27517.1"/>
    </source>
</evidence>
<protein>
    <recommendedName>
        <fullName evidence="5">C4-dicarboxylate ABC transporter substrate-binding protein</fullName>
    </recommendedName>
</protein>
<dbReference type="PANTHER" id="PTHR33376">
    <property type="match status" value="1"/>
</dbReference>
<keyword evidence="1 2" id="KW-0732">Signal</keyword>
<dbReference type="Gene3D" id="3.40.190.170">
    <property type="entry name" value="Bacterial extracellular solute-binding protein, family 7"/>
    <property type="match status" value="1"/>
</dbReference>
<feature type="signal peptide" evidence="2">
    <location>
        <begin position="1"/>
        <end position="24"/>
    </location>
</feature>
<dbReference type="SUPFAM" id="SSF53850">
    <property type="entry name" value="Periplasmic binding protein-like II"/>
    <property type="match status" value="1"/>
</dbReference>
<dbReference type="GO" id="GO:0055085">
    <property type="term" value="P:transmembrane transport"/>
    <property type="evidence" value="ECO:0007669"/>
    <property type="project" value="InterPro"/>
</dbReference>
<dbReference type="RefSeq" id="WP_154509948.1">
    <property type="nucleotide sequence ID" value="NZ_JAXELC010000048.1"/>
</dbReference>
<keyword evidence="4" id="KW-1185">Reference proteome</keyword>